<organism evidence="8 9">
    <name type="scientific">Candidatus Nucleicultrix amoebiphila FS5</name>
    <dbReference type="NCBI Taxonomy" id="1414854"/>
    <lineage>
        <taxon>Bacteria</taxon>
        <taxon>Pseudomonadati</taxon>
        <taxon>Pseudomonadota</taxon>
        <taxon>Alphaproteobacteria</taxon>
        <taxon>Holosporales</taxon>
        <taxon>Candidatus Nucleicultricaceae</taxon>
        <taxon>Candidatus Nucleicultrix</taxon>
    </lineage>
</organism>
<feature type="transmembrane region" description="Helical" evidence="6">
    <location>
        <begin position="184"/>
        <end position="205"/>
    </location>
</feature>
<dbReference type="Proteomes" id="UP000237351">
    <property type="component" value="Chromosome"/>
</dbReference>
<feature type="transmembrane region" description="Helical" evidence="6">
    <location>
        <begin position="61"/>
        <end position="82"/>
    </location>
</feature>
<sequence length="331" mass="36745">MGRTSGTKVQNAEVLPFHRPFIAIQWQGAFWKVLSCFSFALVNIVVRYINGGSGGFEHPLSPYEITFLQYLCAAFFMLPTFAKSGFSSLKTKEPVLHIVRAVAAVMGVTLWYFSLFYMDIAKALALNFTGPMFAVIGAKFYLQERVGLLRWGGILTGFIGTFIITRPDKVLFPDLTLTNSTIEYGWISFLPLGSAVMIAISKLTGRQLGIRGESPRVLTTYLLFLMVPASFIPAVMHWSTPTLEHILWMLVLGLLSAAANYSLAKALSLAEITFLNPFGFSKLVLSTGLSYLVFNEFPKSLSVWAGTAVIIMGIVLMSLDNSYRFRKMSFD</sequence>
<keyword evidence="9" id="KW-1185">Reference proteome</keyword>
<name>A0A1W6N2L2_9PROT</name>
<feature type="transmembrane region" description="Helical" evidence="6">
    <location>
        <begin position="94"/>
        <end position="114"/>
    </location>
</feature>
<dbReference type="InterPro" id="IPR000620">
    <property type="entry name" value="EamA_dom"/>
</dbReference>
<feature type="transmembrane region" description="Helical" evidence="6">
    <location>
        <begin position="217"/>
        <end position="239"/>
    </location>
</feature>
<dbReference type="EMBL" id="CP008743">
    <property type="protein sequence ID" value="ARN84058.1"/>
    <property type="molecule type" value="Genomic_DNA"/>
</dbReference>
<feature type="transmembrane region" description="Helical" evidence="6">
    <location>
        <begin position="120"/>
        <end position="141"/>
    </location>
</feature>
<feature type="transmembrane region" description="Helical" evidence="6">
    <location>
        <begin position="29"/>
        <end position="49"/>
    </location>
</feature>
<keyword evidence="4 6" id="KW-1133">Transmembrane helix</keyword>
<dbReference type="InterPro" id="IPR037185">
    <property type="entry name" value="EmrE-like"/>
</dbReference>
<feature type="transmembrane region" description="Helical" evidence="6">
    <location>
        <begin position="148"/>
        <end position="164"/>
    </location>
</feature>
<reference evidence="8 9" key="1">
    <citation type="submission" date="2014-06" db="EMBL/GenBank/DDBJ databases">
        <title>The genome of the endonuclear symbiont Nucleicultrix amoebiphila.</title>
        <authorList>
            <person name="Schulz F."/>
            <person name="Horn M."/>
        </authorList>
    </citation>
    <scope>NUCLEOTIDE SEQUENCE [LARGE SCALE GENOMIC DNA]</scope>
    <source>
        <strain evidence="8 9">FS5</strain>
    </source>
</reference>
<dbReference type="KEGG" id="naf:GQ61_00365"/>
<dbReference type="STRING" id="1414854.GQ61_00365"/>
<dbReference type="GO" id="GO:0016020">
    <property type="term" value="C:membrane"/>
    <property type="evidence" value="ECO:0007669"/>
    <property type="project" value="UniProtKB-SubCell"/>
</dbReference>
<comment type="similarity">
    <text evidence="2">Belongs to the drug/metabolite transporter (DMT) superfamily. 10 TMS drug/metabolite exporter (DME) (TC 2.A.7.3) family.</text>
</comment>
<evidence type="ECO:0000256" key="6">
    <source>
        <dbReference type="SAM" id="Phobius"/>
    </source>
</evidence>
<feature type="transmembrane region" description="Helical" evidence="6">
    <location>
        <begin position="300"/>
        <end position="319"/>
    </location>
</feature>
<keyword evidence="5 6" id="KW-0472">Membrane</keyword>
<keyword evidence="3 6" id="KW-0812">Transmembrane</keyword>
<dbReference type="PANTHER" id="PTHR22911">
    <property type="entry name" value="ACYL-MALONYL CONDENSING ENZYME-RELATED"/>
    <property type="match status" value="1"/>
</dbReference>
<evidence type="ECO:0000256" key="1">
    <source>
        <dbReference type="ARBA" id="ARBA00004141"/>
    </source>
</evidence>
<feature type="domain" description="EamA" evidence="7">
    <location>
        <begin position="28"/>
        <end position="165"/>
    </location>
</feature>
<feature type="transmembrane region" description="Helical" evidence="6">
    <location>
        <begin position="275"/>
        <end position="294"/>
    </location>
</feature>
<gene>
    <name evidence="8" type="ORF">GQ61_00365</name>
</gene>
<dbReference type="PANTHER" id="PTHR22911:SF6">
    <property type="entry name" value="SOLUTE CARRIER FAMILY 35 MEMBER G1"/>
    <property type="match status" value="1"/>
</dbReference>
<evidence type="ECO:0000256" key="3">
    <source>
        <dbReference type="ARBA" id="ARBA00022692"/>
    </source>
</evidence>
<proteinExistence type="inferred from homology"/>
<accession>A0A1W6N2L2</accession>
<feature type="transmembrane region" description="Helical" evidence="6">
    <location>
        <begin position="245"/>
        <end position="263"/>
    </location>
</feature>
<dbReference type="Gene3D" id="1.10.3730.20">
    <property type="match status" value="1"/>
</dbReference>
<protein>
    <recommendedName>
        <fullName evidence="7">EamA domain-containing protein</fullName>
    </recommendedName>
</protein>
<dbReference type="AlphaFoldDB" id="A0A1W6N2L2"/>
<evidence type="ECO:0000313" key="9">
    <source>
        <dbReference type="Proteomes" id="UP000237351"/>
    </source>
</evidence>
<evidence type="ECO:0000256" key="5">
    <source>
        <dbReference type="ARBA" id="ARBA00023136"/>
    </source>
</evidence>
<dbReference type="SUPFAM" id="SSF103481">
    <property type="entry name" value="Multidrug resistance efflux transporter EmrE"/>
    <property type="match status" value="2"/>
</dbReference>
<evidence type="ECO:0000256" key="2">
    <source>
        <dbReference type="ARBA" id="ARBA00009853"/>
    </source>
</evidence>
<evidence type="ECO:0000256" key="4">
    <source>
        <dbReference type="ARBA" id="ARBA00022989"/>
    </source>
</evidence>
<dbReference type="Pfam" id="PF00892">
    <property type="entry name" value="EamA"/>
    <property type="match status" value="2"/>
</dbReference>
<evidence type="ECO:0000313" key="8">
    <source>
        <dbReference type="EMBL" id="ARN84058.1"/>
    </source>
</evidence>
<comment type="subcellular location">
    <subcellularLocation>
        <location evidence="1">Membrane</location>
        <topology evidence="1">Multi-pass membrane protein</topology>
    </subcellularLocation>
</comment>
<feature type="domain" description="EamA" evidence="7">
    <location>
        <begin position="189"/>
        <end position="318"/>
    </location>
</feature>
<evidence type="ECO:0000259" key="7">
    <source>
        <dbReference type="Pfam" id="PF00892"/>
    </source>
</evidence>